<evidence type="ECO:0000256" key="7">
    <source>
        <dbReference type="ARBA" id="ARBA00022813"/>
    </source>
</evidence>
<dbReference type="AlphaFoldDB" id="A0A0J5P790"/>
<evidence type="ECO:0000256" key="5">
    <source>
        <dbReference type="ARBA" id="ARBA00022763"/>
    </source>
</evidence>
<dbReference type="Proteomes" id="UP000036270">
    <property type="component" value="Unassembled WGS sequence"/>
</dbReference>
<evidence type="ECO:0000259" key="15">
    <source>
        <dbReference type="Pfam" id="PF00717"/>
    </source>
</evidence>
<comment type="similarity">
    <text evidence="1 13 14">Belongs to the peptidase S24 family.</text>
</comment>
<dbReference type="InterPro" id="IPR036286">
    <property type="entry name" value="LexA/Signal_pep-like_sf"/>
</dbReference>
<dbReference type="Pfam" id="PF00717">
    <property type="entry name" value="Peptidase_S24"/>
    <property type="match status" value="1"/>
</dbReference>
<keyword evidence="3 13" id="KW-0678">Repressor</keyword>
<dbReference type="GO" id="GO:0006508">
    <property type="term" value="P:proteolysis"/>
    <property type="evidence" value="ECO:0007669"/>
    <property type="project" value="InterPro"/>
</dbReference>
<dbReference type="GO" id="GO:0003677">
    <property type="term" value="F:DNA binding"/>
    <property type="evidence" value="ECO:0007669"/>
    <property type="project" value="UniProtKB-UniRule"/>
</dbReference>
<proteinExistence type="inferred from homology"/>
<evidence type="ECO:0000256" key="1">
    <source>
        <dbReference type="ARBA" id="ARBA00007484"/>
    </source>
</evidence>
<dbReference type="GO" id="GO:0006260">
    <property type="term" value="P:DNA replication"/>
    <property type="evidence" value="ECO:0007669"/>
    <property type="project" value="UniProtKB-UniRule"/>
</dbReference>
<comment type="subunit">
    <text evidence="2 13">Homodimer.</text>
</comment>
<organism evidence="17 18">
    <name type="scientific">Muribacter muris</name>
    <dbReference type="NCBI Taxonomy" id="67855"/>
    <lineage>
        <taxon>Bacteria</taxon>
        <taxon>Pseudomonadati</taxon>
        <taxon>Pseudomonadota</taxon>
        <taxon>Gammaproteobacteria</taxon>
        <taxon>Pasteurellales</taxon>
        <taxon>Pasteurellaceae</taxon>
        <taxon>Muribacter</taxon>
    </lineage>
</organism>
<dbReference type="EMBL" id="JWIZ01000038">
    <property type="protein sequence ID" value="KMK51334.1"/>
    <property type="molecule type" value="Genomic_DNA"/>
</dbReference>
<keyword evidence="7 13" id="KW-0068">Autocatalytic cleavage</keyword>
<dbReference type="PANTHER" id="PTHR33516">
    <property type="entry name" value="LEXA REPRESSOR"/>
    <property type="match status" value="1"/>
</dbReference>
<evidence type="ECO:0000256" key="6">
    <source>
        <dbReference type="ARBA" id="ARBA00022801"/>
    </source>
</evidence>
<dbReference type="Pfam" id="PF01726">
    <property type="entry name" value="LexA_DNA_bind"/>
    <property type="match status" value="1"/>
</dbReference>
<dbReference type="SUPFAM" id="SSF51306">
    <property type="entry name" value="LexA/Signal peptidase"/>
    <property type="match status" value="1"/>
</dbReference>
<dbReference type="InterPro" id="IPR039418">
    <property type="entry name" value="LexA-like"/>
</dbReference>
<feature type="domain" description="LexA repressor DNA-binding" evidence="16">
    <location>
        <begin position="4"/>
        <end position="67"/>
    </location>
</feature>
<evidence type="ECO:0000256" key="2">
    <source>
        <dbReference type="ARBA" id="ARBA00011738"/>
    </source>
</evidence>
<evidence type="ECO:0000256" key="4">
    <source>
        <dbReference type="ARBA" id="ARBA00022705"/>
    </source>
</evidence>
<dbReference type="PATRIC" id="fig|67855.3.peg.1382"/>
<dbReference type="Gene3D" id="1.10.10.10">
    <property type="entry name" value="Winged helix-like DNA-binding domain superfamily/Winged helix DNA-binding domain"/>
    <property type="match status" value="1"/>
</dbReference>
<dbReference type="EC" id="3.4.21.88" evidence="13"/>
<evidence type="ECO:0000313" key="17">
    <source>
        <dbReference type="EMBL" id="KMK51334.1"/>
    </source>
</evidence>
<dbReference type="CDD" id="cd06529">
    <property type="entry name" value="S24_LexA-like"/>
    <property type="match status" value="1"/>
</dbReference>
<dbReference type="NCBIfam" id="TIGR00498">
    <property type="entry name" value="lexA"/>
    <property type="match status" value="1"/>
</dbReference>
<dbReference type="InterPro" id="IPR015927">
    <property type="entry name" value="Peptidase_S24_S26A/B/C"/>
</dbReference>
<feature type="DNA-binding region" description="H-T-H motif" evidence="13">
    <location>
        <begin position="30"/>
        <end position="50"/>
    </location>
</feature>
<reference evidence="17 18" key="1">
    <citation type="submission" date="2014-12" db="EMBL/GenBank/DDBJ databases">
        <title>Reclassification of Actinobacillus muris as Muribacter muris.</title>
        <authorList>
            <person name="Christensen H."/>
            <person name="Nicklas W."/>
            <person name="Bisgaard M."/>
        </authorList>
    </citation>
    <scope>NUCLEOTIDE SEQUENCE [LARGE SCALE GENOMIC DNA]</scope>
    <source>
        <strain evidence="17 18">Ackerman80-443D</strain>
    </source>
</reference>
<evidence type="ECO:0000256" key="3">
    <source>
        <dbReference type="ARBA" id="ARBA00022491"/>
    </source>
</evidence>
<comment type="function">
    <text evidence="13">Represses a number of genes involved in the response to DNA damage (SOS response), including recA and lexA. In the presence of single-stranded DNA, RecA interacts with LexA causing an autocatalytic cleavage which disrupts the DNA-binding part of LexA, leading to derepression of the SOS regulon and eventually DNA repair.</text>
</comment>
<gene>
    <name evidence="13" type="primary">lexA</name>
    <name evidence="17" type="ORF">RO21_06870</name>
</gene>
<dbReference type="InterPro" id="IPR036390">
    <property type="entry name" value="WH_DNA-bd_sf"/>
</dbReference>
<evidence type="ECO:0000256" key="9">
    <source>
        <dbReference type="ARBA" id="ARBA00023125"/>
    </source>
</evidence>
<dbReference type="FunFam" id="1.10.10.10:FF:000009">
    <property type="entry name" value="LexA repressor"/>
    <property type="match status" value="1"/>
</dbReference>
<keyword evidence="8 13" id="KW-0805">Transcription regulation</keyword>
<dbReference type="Gene3D" id="2.10.109.10">
    <property type="entry name" value="Umud Fragment, subunit A"/>
    <property type="match status" value="1"/>
</dbReference>
<feature type="site" description="Cleavage; by autolysis" evidence="13">
    <location>
        <begin position="91"/>
        <end position="92"/>
    </location>
</feature>
<keyword evidence="6 13" id="KW-0378">Hydrolase</keyword>
<evidence type="ECO:0000313" key="18">
    <source>
        <dbReference type="Proteomes" id="UP000036270"/>
    </source>
</evidence>
<keyword evidence="11 13" id="KW-0234">DNA repair</keyword>
<dbReference type="InterPro" id="IPR006197">
    <property type="entry name" value="Peptidase_S24_LexA"/>
</dbReference>
<dbReference type="RefSeq" id="WP_047977062.1">
    <property type="nucleotide sequence ID" value="NZ_JWIZ01000038.1"/>
</dbReference>
<dbReference type="GO" id="GO:0006281">
    <property type="term" value="P:DNA repair"/>
    <property type="evidence" value="ECO:0007669"/>
    <property type="project" value="UniProtKB-UniRule"/>
</dbReference>
<comment type="catalytic activity">
    <reaction evidence="13">
        <text>Hydrolysis of Ala-|-Gly bond in repressor LexA.</text>
        <dbReference type="EC" id="3.4.21.88"/>
    </reaction>
</comment>
<evidence type="ECO:0000256" key="12">
    <source>
        <dbReference type="ARBA" id="ARBA00023236"/>
    </source>
</evidence>
<evidence type="ECO:0000259" key="16">
    <source>
        <dbReference type="Pfam" id="PF01726"/>
    </source>
</evidence>
<dbReference type="GO" id="GO:0045892">
    <property type="term" value="P:negative regulation of DNA-templated transcription"/>
    <property type="evidence" value="ECO:0007669"/>
    <property type="project" value="UniProtKB-UniRule"/>
</dbReference>
<dbReference type="InterPro" id="IPR050077">
    <property type="entry name" value="LexA_repressor"/>
</dbReference>
<comment type="caution">
    <text evidence="17">The sequence shown here is derived from an EMBL/GenBank/DDBJ whole genome shotgun (WGS) entry which is preliminary data.</text>
</comment>
<keyword evidence="10 13" id="KW-0804">Transcription</keyword>
<evidence type="ECO:0000256" key="13">
    <source>
        <dbReference type="HAMAP-Rule" id="MF_00015"/>
    </source>
</evidence>
<keyword evidence="4 13" id="KW-0235">DNA replication</keyword>
<evidence type="ECO:0000256" key="10">
    <source>
        <dbReference type="ARBA" id="ARBA00023163"/>
    </source>
</evidence>
<keyword evidence="9 13" id="KW-0238">DNA-binding</keyword>
<dbReference type="GO" id="GO:0009432">
    <property type="term" value="P:SOS response"/>
    <property type="evidence" value="ECO:0007669"/>
    <property type="project" value="UniProtKB-UniRule"/>
</dbReference>
<dbReference type="InterPro" id="IPR036388">
    <property type="entry name" value="WH-like_DNA-bd_sf"/>
</dbReference>
<keyword evidence="18" id="KW-1185">Reference proteome</keyword>
<evidence type="ECO:0000256" key="14">
    <source>
        <dbReference type="RuleBase" id="RU003991"/>
    </source>
</evidence>
<keyword evidence="12 13" id="KW-0742">SOS response</keyword>
<sequence>MARQHLTARQQEIFDLVKHHIETTGMPPTRVEIAREIGFKSPNAAEEHLKALARKGYIEMLSGTSRGIRILVDTDAANDDEGLPLIGRVAAGTPIEAIEHIEDHYPVKGEMFNPAADYLLRVNGNSMENIGILDGDLLAVHKTNVARNGQVVVARVDDEVTVKRLEKKGGLVYLHPENDELSTIVVDPEVSFIEIEGIAVGVIRSNAWM</sequence>
<dbReference type="PANTHER" id="PTHR33516:SF2">
    <property type="entry name" value="LEXA REPRESSOR-RELATED"/>
    <property type="match status" value="1"/>
</dbReference>
<keyword evidence="5 13" id="KW-0227">DNA damage</keyword>
<dbReference type="FunFam" id="2.10.109.10:FF:000001">
    <property type="entry name" value="LexA repressor"/>
    <property type="match status" value="1"/>
</dbReference>
<evidence type="ECO:0000256" key="8">
    <source>
        <dbReference type="ARBA" id="ARBA00023015"/>
    </source>
</evidence>
<dbReference type="SUPFAM" id="SSF46785">
    <property type="entry name" value="Winged helix' DNA-binding domain"/>
    <property type="match status" value="1"/>
</dbReference>
<dbReference type="InterPro" id="IPR006199">
    <property type="entry name" value="LexA_DNA-bd_dom"/>
</dbReference>
<feature type="active site" description="For autocatalytic cleavage activity" evidence="13">
    <location>
        <position position="126"/>
    </location>
</feature>
<accession>A0A0J5P790</accession>
<dbReference type="InterPro" id="IPR006200">
    <property type="entry name" value="LexA"/>
</dbReference>
<dbReference type="STRING" id="67855.RO21_06870"/>
<feature type="active site" description="For autocatalytic cleavage activity" evidence="13">
    <location>
        <position position="163"/>
    </location>
</feature>
<evidence type="ECO:0000256" key="11">
    <source>
        <dbReference type="ARBA" id="ARBA00023204"/>
    </source>
</evidence>
<dbReference type="HAMAP" id="MF_00015">
    <property type="entry name" value="LexA"/>
    <property type="match status" value="1"/>
</dbReference>
<feature type="domain" description="Peptidase S24/S26A/S26B/S26C" evidence="15">
    <location>
        <begin position="84"/>
        <end position="198"/>
    </location>
</feature>
<protein>
    <recommendedName>
        <fullName evidence="13">LexA repressor</fullName>
        <ecNumber evidence="13">3.4.21.88</ecNumber>
    </recommendedName>
</protein>
<name>A0A0J5P790_9PAST</name>
<dbReference type="PRINTS" id="PR00726">
    <property type="entry name" value="LEXASERPTASE"/>
</dbReference>
<dbReference type="GO" id="GO:0004252">
    <property type="term" value="F:serine-type endopeptidase activity"/>
    <property type="evidence" value="ECO:0007669"/>
    <property type="project" value="UniProtKB-UniRule"/>
</dbReference>